<dbReference type="EMBL" id="SDIL01000009">
    <property type="protein sequence ID" value="RXK41366.1"/>
    <property type="molecule type" value="Genomic_DNA"/>
</dbReference>
<dbReference type="Proteomes" id="UP000289152">
    <property type="component" value="Unassembled WGS sequence"/>
</dbReference>
<sequence length="211" mass="23611">MTNITTSHVTYPVTTITATPPPTTNELVTDNMSMVETIGTEENSITITNAELCKAPPSKRSWLQNLQKRTDNCRRALKALRTRAMVESQTAAVTRTTQTKLSIIEKTDLDLIFISNVLSVAWHVELMKGRKVIELNREYKTLCSKLTEAADEFATQKSRGMKHVLSLKATLTSYRTLLDGYNIDTALKDEKVDIIAAATKLYEQQVSRSCP</sequence>
<keyword evidence="2" id="KW-1185">Reference proteome</keyword>
<dbReference type="AlphaFoldDB" id="A0A4Q1BTL5"/>
<organism evidence="1 2">
    <name type="scientific">Tremella mesenterica</name>
    <name type="common">Jelly fungus</name>
    <dbReference type="NCBI Taxonomy" id="5217"/>
    <lineage>
        <taxon>Eukaryota</taxon>
        <taxon>Fungi</taxon>
        <taxon>Dikarya</taxon>
        <taxon>Basidiomycota</taxon>
        <taxon>Agaricomycotina</taxon>
        <taxon>Tremellomycetes</taxon>
        <taxon>Tremellales</taxon>
        <taxon>Tremellaceae</taxon>
        <taxon>Tremella</taxon>
    </lineage>
</organism>
<evidence type="ECO:0000313" key="2">
    <source>
        <dbReference type="Proteomes" id="UP000289152"/>
    </source>
</evidence>
<dbReference type="VEuPathDB" id="FungiDB:TREMEDRAFT_62753"/>
<name>A0A4Q1BTL5_TREME</name>
<reference evidence="1 2" key="1">
    <citation type="submission" date="2016-06" db="EMBL/GenBank/DDBJ databases">
        <title>Evolution of pathogenesis and genome organization in the Tremellales.</title>
        <authorList>
            <person name="Cuomo C."/>
            <person name="Litvintseva A."/>
            <person name="Heitman J."/>
            <person name="Chen Y."/>
            <person name="Sun S."/>
            <person name="Springer D."/>
            <person name="Dromer F."/>
            <person name="Young S."/>
            <person name="Zeng Q."/>
            <person name="Chapman S."/>
            <person name="Gujja S."/>
            <person name="Saif S."/>
            <person name="Birren B."/>
        </authorList>
    </citation>
    <scope>NUCLEOTIDE SEQUENCE [LARGE SCALE GENOMIC DNA]</scope>
    <source>
        <strain evidence="1 2">ATCC 28783</strain>
    </source>
</reference>
<evidence type="ECO:0000313" key="1">
    <source>
        <dbReference type="EMBL" id="RXK41366.1"/>
    </source>
</evidence>
<proteinExistence type="predicted"/>
<accession>A0A4Q1BTL5</accession>
<gene>
    <name evidence="1" type="ORF">M231_01271</name>
</gene>
<protein>
    <submittedName>
        <fullName evidence="1">Uncharacterized protein</fullName>
    </submittedName>
</protein>
<dbReference type="InParanoid" id="A0A4Q1BTL5"/>
<comment type="caution">
    <text evidence="1">The sequence shown here is derived from an EMBL/GenBank/DDBJ whole genome shotgun (WGS) entry which is preliminary data.</text>
</comment>